<organism evidence="1 2">
    <name type="scientific">Bacillus cytotoxicus</name>
    <dbReference type="NCBI Taxonomy" id="580165"/>
    <lineage>
        <taxon>Bacteria</taxon>
        <taxon>Bacillati</taxon>
        <taxon>Bacillota</taxon>
        <taxon>Bacilli</taxon>
        <taxon>Bacillales</taxon>
        <taxon>Bacillaceae</taxon>
        <taxon>Bacillus</taxon>
        <taxon>Bacillus cereus group</taxon>
    </lineage>
</organism>
<name>A0ACC6A410_9BACI</name>
<gene>
    <name evidence="1" type="ORF">M3215_05760</name>
</gene>
<keyword evidence="2" id="KW-1185">Reference proteome</keyword>
<sequence length="413" mass="47930">MLKGRIRGAYKISDVLILLLGIFITAYAITGFYPFIESFHQSFNLNFICLLPGAIIGITIALNQYNKEEIQFLFLQTYNIQIISRYHILKMLIPLLGMSCILFISLFWCHSSSIINMLELHIEIILGYFLGVNLSFLLNLSKQHKVFSLISNLLILVPSCFKESLIIKMITGLLFIYFFLKFSKHNWKGYLDQTRNLRQPKKRSFISKHPILKKELVVMCGFQRIFPLLISLVCGQFCFNVIHELKLDAFVVITMILIVLMHDTWTLNSIGLEESTISLYIYSRLPLKKLVFTKWVICFSLVSFIGICDYIFWSIYYSNHIVKMLQDVFILLLFSFLTSMLYIFISICFSDFNRRTYYRINVKGIVVSGVCVIVLLSSYLISVNLLIVEALLTSFAFINLLNSEEKLRSFFNA</sequence>
<protein>
    <submittedName>
        <fullName evidence="1">Uncharacterized protein</fullName>
    </submittedName>
</protein>
<reference evidence="1" key="1">
    <citation type="submission" date="2022-05" db="EMBL/GenBank/DDBJ databases">
        <title>Comparative Genomics of Spacecraft Associated Microbes.</title>
        <authorList>
            <person name="Tran M.T."/>
            <person name="Wright A."/>
            <person name="Seuylemezian A."/>
            <person name="Eisen J."/>
            <person name="Coil D."/>
        </authorList>
    </citation>
    <scope>NUCLEOTIDE SEQUENCE</scope>
    <source>
        <strain evidence="1">FAIRING 10M-2.2</strain>
    </source>
</reference>
<evidence type="ECO:0000313" key="2">
    <source>
        <dbReference type="Proteomes" id="UP001202289"/>
    </source>
</evidence>
<proteinExistence type="predicted"/>
<evidence type="ECO:0000313" key="1">
    <source>
        <dbReference type="EMBL" id="MCM3735334.1"/>
    </source>
</evidence>
<accession>A0ACC6A410</accession>
<dbReference type="Proteomes" id="UP001202289">
    <property type="component" value="Unassembled WGS sequence"/>
</dbReference>
<dbReference type="EMBL" id="JAMBOP010000005">
    <property type="protein sequence ID" value="MCM3735334.1"/>
    <property type="molecule type" value="Genomic_DNA"/>
</dbReference>
<comment type="caution">
    <text evidence="1">The sequence shown here is derived from an EMBL/GenBank/DDBJ whole genome shotgun (WGS) entry which is preliminary data.</text>
</comment>